<dbReference type="GO" id="GO:0004550">
    <property type="term" value="F:nucleoside diphosphate kinase activity"/>
    <property type="evidence" value="ECO:0007669"/>
    <property type="project" value="InterPro"/>
</dbReference>
<reference evidence="11" key="1">
    <citation type="submission" date="2018-05" db="EMBL/GenBank/DDBJ databases">
        <authorList>
            <person name="Lanie J.A."/>
            <person name="Ng W.-L."/>
            <person name="Kazmierczak K.M."/>
            <person name="Andrzejewski T.M."/>
            <person name="Davidsen T.M."/>
            <person name="Wayne K.J."/>
            <person name="Tettelin H."/>
            <person name="Glass J.I."/>
            <person name="Rusch D."/>
            <person name="Podicherti R."/>
            <person name="Tsui H.-C.T."/>
            <person name="Winkler M.E."/>
        </authorList>
    </citation>
    <scope>NUCLEOTIDE SEQUENCE</scope>
</reference>
<protein>
    <recommendedName>
        <fullName evidence="10">Nucleoside diphosphate kinase-like domain-containing protein</fullName>
    </recommendedName>
</protein>
<evidence type="ECO:0000256" key="7">
    <source>
        <dbReference type="ARBA" id="ARBA00022840"/>
    </source>
</evidence>
<evidence type="ECO:0000256" key="6">
    <source>
        <dbReference type="ARBA" id="ARBA00022777"/>
    </source>
</evidence>
<dbReference type="CDD" id="cd04413">
    <property type="entry name" value="NDPk_I"/>
    <property type="match status" value="1"/>
</dbReference>
<evidence type="ECO:0000256" key="1">
    <source>
        <dbReference type="ARBA" id="ARBA00008142"/>
    </source>
</evidence>
<dbReference type="GO" id="GO:0006241">
    <property type="term" value="P:CTP biosynthetic process"/>
    <property type="evidence" value="ECO:0007669"/>
    <property type="project" value="InterPro"/>
</dbReference>
<dbReference type="InterPro" id="IPR001564">
    <property type="entry name" value="Nucleoside_diP_kinase"/>
</dbReference>
<keyword evidence="8" id="KW-0460">Magnesium</keyword>
<accession>A0A381QT25</accession>
<dbReference type="AlphaFoldDB" id="A0A381QT25"/>
<proteinExistence type="inferred from homology"/>
<keyword evidence="9" id="KW-0546">Nucleotide metabolism</keyword>
<comment type="similarity">
    <text evidence="1">Belongs to the NDK family.</text>
</comment>
<name>A0A381QT25_9ZZZZ</name>
<evidence type="ECO:0000256" key="8">
    <source>
        <dbReference type="ARBA" id="ARBA00022842"/>
    </source>
</evidence>
<sequence>MNQTLAIIKPDAMKKGNMENIKKDIIDNGFNILKEKTLLLTDEQACSFYDIHKEKPFFDELVEFMTSSECHVMILEKENAVEEWRNLMGATDSQKAEIGTIRNKYGTDVSMNATHGSDSNENATKEINFFFND</sequence>
<dbReference type="EMBL" id="UINC01001510">
    <property type="protein sequence ID" value="SUZ82511.1"/>
    <property type="molecule type" value="Genomic_DNA"/>
</dbReference>
<evidence type="ECO:0000256" key="9">
    <source>
        <dbReference type="ARBA" id="ARBA00023080"/>
    </source>
</evidence>
<evidence type="ECO:0000259" key="10">
    <source>
        <dbReference type="SMART" id="SM00562"/>
    </source>
</evidence>
<keyword evidence="6" id="KW-0418">Kinase</keyword>
<dbReference type="InterPro" id="IPR036850">
    <property type="entry name" value="NDK-like_dom_sf"/>
</dbReference>
<dbReference type="GO" id="GO:0006183">
    <property type="term" value="P:GTP biosynthetic process"/>
    <property type="evidence" value="ECO:0007669"/>
    <property type="project" value="InterPro"/>
</dbReference>
<evidence type="ECO:0000256" key="4">
    <source>
        <dbReference type="ARBA" id="ARBA00022723"/>
    </source>
</evidence>
<dbReference type="PROSITE" id="PS00469">
    <property type="entry name" value="NDPK"/>
    <property type="match status" value="1"/>
</dbReference>
<dbReference type="PROSITE" id="PS51374">
    <property type="entry name" value="NDPK_LIKE"/>
    <property type="match status" value="1"/>
</dbReference>
<dbReference type="InterPro" id="IPR034907">
    <property type="entry name" value="NDK-like_dom"/>
</dbReference>
<keyword evidence="7" id="KW-0067">ATP-binding</keyword>
<evidence type="ECO:0000256" key="5">
    <source>
        <dbReference type="ARBA" id="ARBA00022741"/>
    </source>
</evidence>
<evidence type="ECO:0000313" key="11">
    <source>
        <dbReference type="EMBL" id="SUZ82511.1"/>
    </source>
</evidence>
<organism evidence="11">
    <name type="scientific">marine metagenome</name>
    <dbReference type="NCBI Taxonomy" id="408172"/>
    <lineage>
        <taxon>unclassified sequences</taxon>
        <taxon>metagenomes</taxon>
        <taxon>ecological metagenomes</taxon>
    </lineage>
</organism>
<dbReference type="GO" id="GO:0046872">
    <property type="term" value="F:metal ion binding"/>
    <property type="evidence" value="ECO:0007669"/>
    <property type="project" value="UniProtKB-KW"/>
</dbReference>
<dbReference type="NCBIfam" id="NF001908">
    <property type="entry name" value="PRK00668.1"/>
    <property type="match status" value="1"/>
</dbReference>
<dbReference type="SUPFAM" id="SSF54919">
    <property type="entry name" value="Nucleoside diphosphate kinase, NDK"/>
    <property type="match status" value="1"/>
</dbReference>
<evidence type="ECO:0000256" key="2">
    <source>
        <dbReference type="ARBA" id="ARBA00022490"/>
    </source>
</evidence>
<dbReference type="InterPro" id="IPR023005">
    <property type="entry name" value="Nucleoside_diP_kinase_AS"/>
</dbReference>
<dbReference type="PANTHER" id="PTHR46161">
    <property type="entry name" value="NUCLEOSIDE DIPHOSPHATE KINASE"/>
    <property type="match status" value="1"/>
</dbReference>
<dbReference type="Pfam" id="PF00334">
    <property type="entry name" value="NDK"/>
    <property type="match status" value="1"/>
</dbReference>
<dbReference type="GO" id="GO:0006228">
    <property type="term" value="P:UTP biosynthetic process"/>
    <property type="evidence" value="ECO:0007669"/>
    <property type="project" value="InterPro"/>
</dbReference>
<evidence type="ECO:0000256" key="3">
    <source>
        <dbReference type="ARBA" id="ARBA00022679"/>
    </source>
</evidence>
<dbReference type="GO" id="GO:0005524">
    <property type="term" value="F:ATP binding"/>
    <property type="evidence" value="ECO:0007669"/>
    <property type="project" value="UniProtKB-KW"/>
</dbReference>
<dbReference type="SMART" id="SM00562">
    <property type="entry name" value="NDK"/>
    <property type="match status" value="1"/>
</dbReference>
<dbReference type="Gene3D" id="3.30.70.141">
    <property type="entry name" value="Nucleoside diphosphate kinase-like domain"/>
    <property type="match status" value="1"/>
</dbReference>
<keyword evidence="3" id="KW-0808">Transferase</keyword>
<keyword evidence="5" id="KW-0547">Nucleotide-binding</keyword>
<feature type="domain" description="Nucleoside diphosphate kinase-like" evidence="10">
    <location>
        <begin position="1"/>
        <end position="133"/>
    </location>
</feature>
<keyword evidence="4" id="KW-0479">Metal-binding</keyword>
<keyword evidence="2" id="KW-0963">Cytoplasm</keyword>
<dbReference type="PANTHER" id="PTHR46161:SF3">
    <property type="entry name" value="NUCLEOSIDE DIPHOSPHATE KINASE DDB_G0292928-RELATED"/>
    <property type="match status" value="1"/>
</dbReference>
<gene>
    <name evidence="11" type="ORF">METZ01_LOCUS35365</name>
</gene>
<dbReference type="PRINTS" id="PR01243">
    <property type="entry name" value="NUCDPKINASE"/>
</dbReference>